<accession>A0A4Y2TEQ5</accession>
<proteinExistence type="predicted"/>
<protein>
    <submittedName>
        <fullName evidence="1">Uncharacterized protein</fullName>
    </submittedName>
</protein>
<name>A0A4Y2TEQ5_ARAVE</name>
<evidence type="ECO:0000313" key="2">
    <source>
        <dbReference type="Proteomes" id="UP000499080"/>
    </source>
</evidence>
<evidence type="ECO:0000313" key="1">
    <source>
        <dbReference type="EMBL" id="GBN97889.1"/>
    </source>
</evidence>
<sequence length="93" mass="10821">MAVFQLTSGENDLSEMHQHQMGRYVCSNKTVWRILSFPIHERHPTMIHLSVHFENGQSLLSRQKMLLNVLKHLRKQHSHLSSEFGPKLSLHAP</sequence>
<gene>
    <name evidence="1" type="ORF">AVEN_19206_1</name>
</gene>
<keyword evidence="2" id="KW-1185">Reference proteome</keyword>
<dbReference type="OrthoDB" id="8121869at2759"/>
<comment type="caution">
    <text evidence="1">The sequence shown here is derived from an EMBL/GenBank/DDBJ whole genome shotgun (WGS) entry which is preliminary data.</text>
</comment>
<dbReference type="AlphaFoldDB" id="A0A4Y2TEQ5"/>
<dbReference type="EMBL" id="BGPR01027420">
    <property type="protein sequence ID" value="GBN97889.1"/>
    <property type="molecule type" value="Genomic_DNA"/>
</dbReference>
<dbReference type="Proteomes" id="UP000499080">
    <property type="component" value="Unassembled WGS sequence"/>
</dbReference>
<reference evidence="1 2" key="1">
    <citation type="journal article" date="2019" name="Sci. Rep.">
        <title>Orb-weaving spider Araneus ventricosus genome elucidates the spidroin gene catalogue.</title>
        <authorList>
            <person name="Kono N."/>
            <person name="Nakamura H."/>
            <person name="Ohtoshi R."/>
            <person name="Moran D.A.P."/>
            <person name="Shinohara A."/>
            <person name="Yoshida Y."/>
            <person name="Fujiwara M."/>
            <person name="Mori M."/>
            <person name="Tomita M."/>
            <person name="Arakawa K."/>
        </authorList>
    </citation>
    <scope>NUCLEOTIDE SEQUENCE [LARGE SCALE GENOMIC DNA]</scope>
</reference>
<organism evidence="1 2">
    <name type="scientific">Araneus ventricosus</name>
    <name type="common">Orbweaver spider</name>
    <name type="synonym">Epeira ventricosa</name>
    <dbReference type="NCBI Taxonomy" id="182803"/>
    <lineage>
        <taxon>Eukaryota</taxon>
        <taxon>Metazoa</taxon>
        <taxon>Ecdysozoa</taxon>
        <taxon>Arthropoda</taxon>
        <taxon>Chelicerata</taxon>
        <taxon>Arachnida</taxon>
        <taxon>Araneae</taxon>
        <taxon>Araneomorphae</taxon>
        <taxon>Entelegynae</taxon>
        <taxon>Araneoidea</taxon>
        <taxon>Araneidae</taxon>
        <taxon>Araneus</taxon>
    </lineage>
</organism>